<dbReference type="SUPFAM" id="SSF52540">
    <property type="entry name" value="P-loop containing nucleoside triphosphate hydrolases"/>
    <property type="match status" value="1"/>
</dbReference>
<dbReference type="PROSITE" id="PS50125">
    <property type="entry name" value="GUANYLATE_CYCLASE_2"/>
    <property type="match status" value="1"/>
</dbReference>
<comment type="caution">
    <text evidence="6">The sequence shown here is derived from an EMBL/GenBank/DDBJ whole genome shotgun (WGS) entry which is preliminary data.</text>
</comment>
<dbReference type="InterPro" id="IPR029787">
    <property type="entry name" value="Nucleotide_cyclase"/>
</dbReference>
<dbReference type="Pfam" id="PF00211">
    <property type="entry name" value="Guanylate_cyc"/>
    <property type="match status" value="1"/>
</dbReference>
<dbReference type="CDD" id="cd07302">
    <property type="entry name" value="CHD"/>
    <property type="match status" value="1"/>
</dbReference>
<dbReference type="SUPFAM" id="SSF55073">
    <property type="entry name" value="Nucleotide cyclase"/>
    <property type="match status" value="1"/>
</dbReference>
<evidence type="ECO:0000259" key="5">
    <source>
        <dbReference type="PROSITE" id="PS50125"/>
    </source>
</evidence>
<evidence type="ECO:0000259" key="4">
    <source>
        <dbReference type="PROSITE" id="PS50105"/>
    </source>
</evidence>
<dbReference type="Gene3D" id="3.30.70.1230">
    <property type="entry name" value="Nucleotide cyclase"/>
    <property type="match status" value="1"/>
</dbReference>
<dbReference type="InterPro" id="IPR011990">
    <property type="entry name" value="TPR-like_helical_dom_sf"/>
</dbReference>
<feature type="domain" description="SAM" evidence="4">
    <location>
        <begin position="1"/>
        <end position="42"/>
    </location>
</feature>
<dbReference type="GO" id="GO:0005524">
    <property type="term" value="F:ATP binding"/>
    <property type="evidence" value="ECO:0007669"/>
    <property type="project" value="UniProtKB-KW"/>
</dbReference>
<feature type="domain" description="Guanylate cyclase" evidence="5">
    <location>
        <begin position="88"/>
        <end position="215"/>
    </location>
</feature>
<organism evidence="6 7">
    <name type="scientific">Mesorhizobium kowhaii</name>
    <dbReference type="NCBI Taxonomy" id="1300272"/>
    <lineage>
        <taxon>Bacteria</taxon>
        <taxon>Pseudomonadati</taxon>
        <taxon>Pseudomonadota</taxon>
        <taxon>Alphaproteobacteria</taxon>
        <taxon>Hyphomicrobiales</taxon>
        <taxon>Phyllobacteriaceae</taxon>
        <taxon>Mesorhizobium</taxon>
    </lineage>
</organism>
<feature type="region of interest" description="Disordered" evidence="3">
    <location>
        <begin position="56"/>
        <end position="76"/>
    </location>
</feature>
<dbReference type="OrthoDB" id="9785312at2"/>
<evidence type="ECO:0008006" key="8">
    <source>
        <dbReference type="Google" id="ProtNLM"/>
    </source>
</evidence>
<dbReference type="SUPFAM" id="SSF47769">
    <property type="entry name" value="SAM/Pointed domain"/>
    <property type="match status" value="1"/>
</dbReference>
<dbReference type="Gene3D" id="3.40.50.300">
    <property type="entry name" value="P-loop containing nucleotide triphosphate hydrolases"/>
    <property type="match status" value="1"/>
</dbReference>
<sequence>MDVAAWLRGLGLQQYEQAFRDNAIDAEVLPELTDADLEKLGMLLGHRKRFRKAVVGLGPSSSRPDASTDDITARSRTRELSAERRQLTVMFVDLVGSTALSTRLDPEDLRETIGAYHLCVADTVAHFGGFVAKYMGDGVLVYFGYPQAHENAAEQAVRAGLALVNAVRRLPEPEPLRVRIGIGTGQVVVGDLLTAGEGQERGVVGETPNLAARLQALAEPDAVVIGPQTRQLVGDLFEYRDLGAVEVKGFPEPIHPYQVFRESAVESRFEALHGTTPTPLVGREEEVELLQRHWHRTKSGEGRVVLLSGEPGIGKSRLTVTLQERIQNEPHTRLRYFCSPHHQDSALHPTIAQLERAAGLERDDPPERKLDKLVAMLAAASPEDVALLAELLSLPTEGRFPPLQLTPQRKKEKTFDALLRRLEDLARQGPVLMLFEDVHWIDPSSRELLDLVVERVQRLPVLLLLTFRPEFQPPWTGQAHVTVLVLNRLDRREGAALVRRVAGTGELPSDVVAEIIERTDGVPLFVEELTKAVLEGGNTRTVLSRVAATALNVPATLHASLMARLDRLGSTVKEVAQVGAVVGREFSYELLAAVAQRNTADLNGALDQLVGAGLVFCRGTRPLATYLFKHALVQDAAYGTLLRAKRQELHKRVADVLEEKWTEITEAQPELLAHHLQEAGDWAGALDHWQKAGRAALARAATREAVSHFASAIDCSRRLGDVSGGAERMTRLHLAMANALMQAEGYRSERLRKTLEDARLVAANTALVELQCDVALSLAPFFYATGRNHDYLMLADEQLKKGADHLPPGYLSALLATRGMAHYNRGEQPQATEALRNALDLIDRVDPSFRILFAGADQRVSTQDYLIGSLIILGFIDAAAEDNERLVRNVDQFDKPFDLAWRLLAQCDFYALLGQYEELLENATKIVEICERHGYTARRSSGVRWRGHARSHLGELDAGIDDVRESLVLWRGHGVVFHTPEKACELCDLLLRAGRIEDASKMLDDVDTLVFDTDEACSLAECIRLRGQIAAGRDDLTGAAHLFETAIAIARRQQARLFELRAATQLAPVLARQGRAHEAATHLQAVVHTFNTRYPIVDLIAAQRALDALSR</sequence>
<dbReference type="InterPro" id="IPR013761">
    <property type="entry name" value="SAM/pointed_sf"/>
</dbReference>
<dbReference type="Gene3D" id="1.25.40.10">
    <property type="entry name" value="Tetratricopeptide repeat domain"/>
    <property type="match status" value="1"/>
</dbReference>
<accession>A0A2W7BYP2</accession>
<dbReference type="PROSITE" id="PS50105">
    <property type="entry name" value="SAM_DOMAIN"/>
    <property type="match status" value="1"/>
</dbReference>
<evidence type="ECO:0000256" key="1">
    <source>
        <dbReference type="ARBA" id="ARBA00022741"/>
    </source>
</evidence>
<dbReference type="PANTHER" id="PTHR16305:SF28">
    <property type="entry name" value="GUANYLATE CYCLASE DOMAIN-CONTAINING PROTEIN"/>
    <property type="match status" value="1"/>
</dbReference>
<dbReference type="SMART" id="SM00454">
    <property type="entry name" value="SAM"/>
    <property type="match status" value="1"/>
</dbReference>
<dbReference type="Gene3D" id="1.10.150.50">
    <property type="entry name" value="Transcription Factor, Ets-1"/>
    <property type="match status" value="1"/>
</dbReference>
<dbReference type="CDD" id="cd09487">
    <property type="entry name" value="SAM_superfamily"/>
    <property type="match status" value="1"/>
</dbReference>
<evidence type="ECO:0000256" key="2">
    <source>
        <dbReference type="ARBA" id="ARBA00022840"/>
    </source>
</evidence>
<keyword evidence="7" id="KW-1185">Reference proteome</keyword>
<dbReference type="Pfam" id="PF00536">
    <property type="entry name" value="SAM_1"/>
    <property type="match status" value="1"/>
</dbReference>
<dbReference type="Proteomes" id="UP000248616">
    <property type="component" value="Unassembled WGS sequence"/>
</dbReference>
<dbReference type="SMART" id="SM00044">
    <property type="entry name" value="CYCc"/>
    <property type="match status" value="1"/>
</dbReference>
<keyword evidence="2" id="KW-0067">ATP-binding</keyword>
<evidence type="ECO:0000313" key="6">
    <source>
        <dbReference type="EMBL" id="PZV35960.1"/>
    </source>
</evidence>
<dbReference type="InterPro" id="IPR027417">
    <property type="entry name" value="P-loop_NTPase"/>
</dbReference>
<dbReference type="InterPro" id="IPR001054">
    <property type="entry name" value="A/G_cyclase"/>
</dbReference>
<dbReference type="InterPro" id="IPR041664">
    <property type="entry name" value="AAA_16"/>
</dbReference>
<dbReference type="InterPro" id="IPR001660">
    <property type="entry name" value="SAM"/>
</dbReference>
<dbReference type="GO" id="GO:0005737">
    <property type="term" value="C:cytoplasm"/>
    <property type="evidence" value="ECO:0007669"/>
    <property type="project" value="TreeGrafter"/>
</dbReference>
<dbReference type="SUPFAM" id="SSF48452">
    <property type="entry name" value="TPR-like"/>
    <property type="match status" value="1"/>
</dbReference>
<evidence type="ECO:0000313" key="7">
    <source>
        <dbReference type="Proteomes" id="UP000248616"/>
    </source>
</evidence>
<dbReference type="AlphaFoldDB" id="A0A2W7BYP2"/>
<dbReference type="EMBL" id="MZXV01000051">
    <property type="protein sequence ID" value="PZV35960.1"/>
    <property type="molecule type" value="Genomic_DNA"/>
</dbReference>
<evidence type="ECO:0000256" key="3">
    <source>
        <dbReference type="SAM" id="MobiDB-lite"/>
    </source>
</evidence>
<reference evidence="7" key="1">
    <citation type="submission" date="2017-03" db="EMBL/GenBank/DDBJ databases">
        <authorList>
            <person name="Safronova V.I."/>
            <person name="Sazanova A.L."/>
            <person name="Chirak E.R."/>
        </authorList>
    </citation>
    <scope>NUCLEOTIDE SEQUENCE [LARGE SCALE GENOMIC DNA]</scope>
    <source>
        <strain evidence="7">Ach-343</strain>
    </source>
</reference>
<dbReference type="GO" id="GO:0004016">
    <property type="term" value="F:adenylate cyclase activity"/>
    <property type="evidence" value="ECO:0007669"/>
    <property type="project" value="UniProtKB-ARBA"/>
</dbReference>
<dbReference type="GO" id="GO:0035556">
    <property type="term" value="P:intracellular signal transduction"/>
    <property type="evidence" value="ECO:0007669"/>
    <property type="project" value="InterPro"/>
</dbReference>
<dbReference type="PANTHER" id="PTHR16305">
    <property type="entry name" value="TESTICULAR SOLUBLE ADENYLYL CYCLASE"/>
    <property type="match status" value="1"/>
</dbReference>
<dbReference type="Pfam" id="PF13191">
    <property type="entry name" value="AAA_16"/>
    <property type="match status" value="1"/>
</dbReference>
<dbReference type="RefSeq" id="WP_111546304.1">
    <property type="nucleotide sequence ID" value="NZ_MZXV01000051.1"/>
</dbReference>
<protein>
    <recommendedName>
        <fullName evidence="8">Adenylate/guanylate cyclase domain-containing protein</fullName>
    </recommendedName>
</protein>
<keyword evidence="1" id="KW-0547">Nucleotide-binding</keyword>
<proteinExistence type="predicted"/>
<name>A0A2W7BYP2_9HYPH</name>
<gene>
    <name evidence="6" type="ORF">B5V02_22245</name>
</gene>
<dbReference type="GO" id="GO:0009190">
    <property type="term" value="P:cyclic nucleotide biosynthetic process"/>
    <property type="evidence" value="ECO:0007669"/>
    <property type="project" value="InterPro"/>
</dbReference>